<protein>
    <recommendedName>
        <fullName evidence="2">HTH luxR-type domain-containing protein</fullName>
    </recommendedName>
</protein>
<evidence type="ECO:0000256" key="1">
    <source>
        <dbReference type="ARBA" id="ARBA00023125"/>
    </source>
</evidence>
<dbReference type="InterPro" id="IPR016032">
    <property type="entry name" value="Sig_transdc_resp-reg_C-effctor"/>
</dbReference>
<dbReference type="PANTHER" id="PTHR45566:SF1">
    <property type="entry name" value="HTH-TYPE TRANSCRIPTIONAL REGULATOR YHJB-RELATED"/>
    <property type="match status" value="1"/>
</dbReference>
<dbReference type="Proteomes" id="UP000002084">
    <property type="component" value="Chromosome"/>
</dbReference>
<dbReference type="Gene3D" id="1.10.10.10">
    <property type="entry name" value="Winged helix-like DNA-binding domain superfamily/Winged helix DNA-binding domain"/>
    <property type="match status" value="1"/>
</dbReference>
<evidence type="ECO:0000313" key="3">
    <source>
        <dbReference type="EMBL" id="ABX23823.1"/>
    </source>
</evidence>
<dbReference type="GO" id="GO:0006355">
    <property type="term" value="P:regulation of DNA-templated transcription"/>
    <property type="evidence" value="ECO:0007669"/>
    <property type="project" value="InterPro"/>
</dbReference>
<dbReference type="Pfam" id="PF00196">
    <property type="entry name" value="GerE"/>
    <property type="match status" value="1"/>
</dbReference>
<dbReference type="PRINTS" id="PR00038">
    <property type="entry name" value="HTHLUXR"/>
</dbReference>
<dbReference type="InterPro" id="IPR011006">
    <property type="entry name" value="CheY-like_superfamily"/>
</dbReference>
<keyword evidence="4" id="KW-1185">Reference proteome</keyword>
<accession>A9MLK4</accession>
<dbReference type="CDD" id="cd06170">
    <property type="entry name" value="LuxR_C_like"/>
    <property type="match status" value="1"/>
</dbReference>
<dbReference type="PROSITE" id="PS00622">
    <property type="entry name" value="HTH_LUXR_1"/>
    <property type="match status" value="1"/>
</dbReference>
<sequence>MPNGDFLFYPTGNTLPHLETIILPKRRKVMQVIMFDRQSIFIHGMKISLQQRIPGVSIQGVCQTEELWQKVESAPDALVMLDGGLDAEFCRELLQKTARLFPEVRIIITAMEGSQRWLHEMMQFNVQAVVPRDSDAETFALALNTVSRGMMFLPGDWLNSTELASRDIKALSARQREILKMLAAGESNKQIGRALNISTGTVKAHLESLYRRLDVKNRTQAAMMLNESN</sequence>
<dbReference type="InterPro" id="IPR036388">
    <property type="entry name" value="WH-like_DNA-bd_sf"/>
</dbReference>
<dbReference type="SMART" id="SM00421">
    <property type="entry name" value="HTH_LUXR"/>
    <property type="match status" value="1"/>
</dbReference>
<dbReference type="PROSITE" id="PS50043">
    <property type="entry name" value="HTH_LUXR_2"/>
    <property type="match status" value="1"/>
</dbReference>
<evidence type="ECO:0000313" key="4">
    <source>
        <dbReference type="Proteomes" id="UP000002084"/>
    </source>
</evidence>
<dbReference type="InterPro" id="IPR000792">
    <property type="entry name" value="Tscrpt_reg_LuxR_C"/>
</dbReference>
<keyword evidence="1" id="KW-0238">DNA-binding</keyword>
<reference evidence="3 4" key="1">
    <citation type="submission" date="2007-11" db="EMBL/GenBank/DDBJ databases">
        <authorList>
            <consortium name="The Salmonella enterica serovar Arizonae Genome Sequencing Project"/>
            <person name="McClelland M."/>
            <person name="Sanderson E.K."/>
            <person name="Porwollik S."/>
            <person name="Spieth J."/>
            <person name="Clifton W.S."/>
            <person name="Fulton R."/>
            <person name="Chunyan W."/>
            <person name="Wollam A."/>
            <person name="Shah N."/>
            <person name="Pepin K."/>
            <person name="Bhonagiri V."/>
            <person name="Nash W."/>
            <person name="Johnson M."/>
            <person name="Thiruvilangam P."/>
            <person name="Wilson R."/>
        </authorList>
    </citation>
    <scope>NUCLEOTIDE SEQUENCE [LARGE SCALE GENOMIC DNA]</scope>
    <source>
        <strain evidence="4">ATCC BAA-731 / CDC346-86 / RSK2980</strain>
    </source>
</reference>
<dbReference type="InterPro" id="IPR051015">
    <property type="entry name" value="EvgA-like"/>
</dbReference>
<feature type="domain" description="HTH luxR-type" evidence="2">
    <location>
        <begin position="164"/>
        <end position="229"/>
    </location>
</feature>
<organism evidence="3 4">
    <name type="scientific">Salmonella arizonae (strain ATCC BAA-731 / CDC346-86 / RSK2980)</name>
    <dbReference type="NCBI Taxonomy" id="41514"/>
    <lineage>
        <taxon>Bacteria</taxon>
        <taxon>Pseudomonadati</taxon>
        <taxon>Pseudomonadota</taxon>
        <taxon>Gammaproteobacteria</taxon>
        <taxon>Enterobacterales</taxon>
        <taxon>Enterobacteriaceae</taxon>
        <taxon>Salmonella</taxon>
    </lineage>
</organism>
<proteinExistence type="predicted"/>
<dbReference type="HOGENOM" id="CLU_000445_90_8_6"/>
<dbReference type="SUPFAM" id="SSF52172">
    <property type="entry name" value="CheY-like"/>
    <property type="match status" value="1"/>
</dbReference>
<dbReference type="GO" id="GO:0003677">
    <property type="term" value="F:DNA binding"/>
    <property type="evidence" value="ECO:0007669"/>
    <property type="project" value="UniProtKB-KW"/>
</dbReference>
<dbReference type="PANTHER" id="PTHR45566">
    <property type="entry name" value="HTH-TYPE TRANSCRIPTIONAL REGULATOR YHJB-RELATED"/>
    <property type="match status" value="1"/>
</dbReference>
<evidence type="ECO:0000259" key="2">
    <source>
        <dbReference type="PROSITE" id="PS50043"/>
    </source>
</evidence>
<dbReference type="STRING" id="41514.SARI_04030"/>
<name>A9MLK4_SALAR</name>
<gene>
    <name evidence="3" type="ordered locus">SARI_04030</name>
</gene>
<dbReference type="Gene3D" id="3.40.50.2300">
    <property type="match status" value="1"/>
</dbReference>
<dbReference type="SUPFAM" id="SSF46894">
    <property type="entry name" value="C-terminal effector domain of the bipartite response regulators"/>
    <property type="match status" value="1"/>
</dbReference>
<dbReference type="KEGG" id="ses:SARI_04030"/>
<dbReference type="EMBL" id="CP000880">
    <property type="protein sequence ID" value="ABX23823.1"/>
    <property type="molecule type" value="Genomic_DNA"/>
</dbReference>
<dbReference type="AlphaFoldDB" id="A9MLK4"/>